<protein>
    <recommendedName>
        <fullName evidence="3">DUF1684 domain-containing protein</fullName>
    </recommendedName>
</protein>
<evidence type="ECO:0000313" key="2">
    <source>
        <dbReference type="Proteomes" id="UP000199029"/>
    </source>
</evidence>
<dbReference type="InterPro" id="IPR012467">
    <property type="entry name" value="DUF1684"/>
</dbReference>
<dbReference type="RefSeq" id="WP_092676132.1">
    <property type="nucleotide sequence ID" value="NZ_FOXS01000004.1"/>
</dbReference>
<dbReference type="Pfam" id="PF07920">
    <property type="entry name" value="DUF1684"/>
    <property type="match status" value="1"/>
</dbReference>
<evidence type="ECO:0008006" key="3">
    <source>
        <dbReference type="Google" id="ProtNLM"/>
    </source>
</evidence>
<dbReference type="AlphaFoldDB" id="A0A1I5ZPQ9"/>
<dbReference type="Gene3D" id="6.10.250.1680">
    <property type="match status" value="1"/>
</dbReference>
<reference evidence="2" key="1">
    <citation type="submission" date="2016-10" db="EMBL/GenBank/DDBJ databases">
        <authorList>
            <person name="Varghese N."/>
            <person name="Submissions S."/>
        </authorList>
    </citation>
    <scope>NUCLEOTIDE SEQUENCE [LARGE SCALE GENOMIC DNA]</scope>
    <source>
        <strain evidence="2">OR362-8,ATCC BAA-1266,JCM 13504</strain>
    </source>
</reference>
<organism evidence="1 2">
    <name type="scientific">Hymenobacter arizonensis</name>
    <name type="common">Siccationidurans arizonensis</name>
    <dbReference type="NCBI Taxonomy" id="1227077"/>
    <lineage>
        <taxon>Bacteria</taxon>
        <taxon>Pseudomonadati</taxon>
        <taxon>Bacteroidota</taxon>
        <taxon>Cytophagia</taxon>
        <taxon>Cytophagales</taxon>
        <taxon>Hymenobacteraceae</taxon>
        <taxon>Hymenobacter</taxon>
    </lineage>
</organism>
<dbReference type="OrthoDB" id="5493262at2"/>
<dbReference type="PANTHER" id="PTHR41913">
    <property type="entry name" value="DUF1684 DOMAIN-CONTAINING PROTEIN"/>
    <property type="match status" value="1"/>
</dbReference>
<dbReference type="EMBL" id="FOXS01000004">
    <property type="protein sequence ID" value="SFQ58474.1"/>
    <property type="molecule type" value="Genomic_DNA"/>
</dbReference>
<dbReference type="PANTHER" id="PTHR41913:SF1">
    <property type="entry name" value="DUF1684 DOMAIN-CONTAINING PROTEIN"/>
    <property type="match status" value="1"/>
</dbReference>
<accession>A0A1I5ZPQ9</accession>
<keyword evidence="2" id="KW-1185">Reference proteome</keyword>
<name>A0A1I5ZPQ9_HYMAR</name>
<dbReference type="STRING" id="1227077.SAMN04515668_3105"/>
<proteinExistence type="predicted"/>
<evidence type="ECO:0000313" key="1">
    <source>
        <dbReference type="EMBL" id="SFQ58474.1"/>
    </source>
</evidence>
<sequence length="203" mass="22633">MIKKIAIAVAVIGIIFYSLNDTKLDASAYAAQINKARKAKNQSFRQSAESPIPDAQKAQFDSLKYYPADLAFVINATIIRNEKPDTISMQMSDNRAEKYLNWGKAQFTFNKTSHQLGIYLKATGKDSTLFIPFTDLTNGRETYGGGRYLDAPLPKLNVAELKLDFNTAYNPFCAYNNDYSCPVPPADNRLEVAIPAGEKSFHE</sequence>
<dbReference type="Proteomes" id="UP000199029">
    <property type="component" value="Unassembled WGS sequence"/>
</dbReference>
<gene>
    <name evidence="1" type="ORF">SAMN04515668_3105</name>
</gene>